<dbReference type="KEGG" id="ffu:CLAFUR5_05104"/>
<dbReference type="GeneID" id="71984982"/>
<evidence type="ECO:0000256" key="1">
    <source>
        <dbReference type="SAM" id="MobiDB-lite"/>
    </source>
</evidence>
<feature type="region of interest" description="Disordered" evidence="1">
    <location>
        <begin position="1"/>
        <end position="54"/>
    </location>
</feature>
<keyword evidence="2" id="KW-0812">Transmembrane</keyword>
<reference evidence="3" key="2">
    <citation type="journal article" date="2022" name="Microb. Genom.">
        <title>A chromosome-scale genome assembly of the tomato pathogen Cladosporium fulvum reveals a compartmentalized genome architecture and the presence of a dispensable chromosome.</title>
        <authorList>
            <person name="Zaccaron A.Z."/>
            <person name="Chen L.H."/>
            <person name="Samaras A."/>
            <person name="Stergiopoulos I."/>
        </authorList>
    </citation>
    <scope>NUCLEOTIDE SEQUENCE</scope>
    <source>
        <strain evidence="3">Race5_Kim</strain>
    </source>
</reference>
<feature type="compositionally biased region" description="Low complexity" evidence="1">
    <location>
        <begin position="13"/>
        <end position="26"/>
    </location>
</feature>
<keyword evidence="2" id="KW-0472">Membrane</keyword>
<dbReference type="RefSeq" id="XP_047760391.1">
    <property type="nucleotide sequence ID" value="XM_047904252.1"/>
</dbReference>
<evidence type="ECO:0000313" key="3">
    <source>
        <dbReference type="EMBL" id="UJO16025.1"/>
    </source>
</evidence>
<dbReference type="PANTHER" id="PTHR13132">
    <property type="entry name" value="ALPHA- 1,6 -FUCOSYLTRANSFERASE"/>
    <property type="match status" value="1"/>
</dbReference>
<gene>
    <name evidence="3" type="ORF">CLAFUR5_05104</name>
</gene>
<dbReference type="GO" id="GO:0006487">
    <property type="term" value="P:protein N-linked glycosylation"/>
    <property type="evidence" value="ECO:0007669"/>
    <property type="project" value="TreeGrafter"/>
</dbReference>
<proteinExistence type="predicted"/>
<organism evidence="3 4">
    <name type="scientific">Passalora fulva</name>
    <name type="common">Tomato leaf mold</name>
    <name type="synonym">Cladosporium fulvum</name>
    <dbReference type="NCBI Taxonomy" id="5499"/>
    <lineage>
        <taxon>Eukaryota</taxon>
        <taxon>Fungi</taxon>
        <taxon>Dikarya</taxon>
        <taxon>Ascomycota</taxon>
        <taxon>Pezizomycotina</taxon>
        <taxon>Dothideomycetes</taxon>
        <taxon>Dothideomycetidae</taxon>
        <taxon>Mycosphaerellales</taxon>
        <taxon>Mycosphaerellaceae</taxon>
        <taxon>Fulvia</taxon>
    </lineage>
</organism>
<name>A0A9Q8LEI5_PASFU</name>
<accession>A0A9Q8LEI5</accession>
<feature type="transmembrane region" description="Helical" evidence="2">
    <location>
        <begin position="61"/>
        <end position="79"/>
    </location>
</feature>
<dbReference type="OrthoDB" id="2392789at2759"/>
<protein>
    <submittedName>
        <fullName evidence="3">Uncharacterized protein</fullName>
    </submittedName>
</protein>
<keyword evidence="2" id="KW-1133">Transmembrane helix</keyword>
<dbReference type="Proteomes" id="UP000756132">
    <property type="component" value="Chromosome 4"/>
</dbReference>
<dbReference type="EMBL" id="CP090166">
    <property type="protein sequence ID" value="UJO16025.1"/>
    <property type="molecule type" value="Genomic_DNA"/>
</dbReference>
<dbReference type="PANTHER" id="PTHR13132:SF29">
    <property type="entry name" value="ALPHA-(1,6)-FUCOSYLTRANSFERASE"/>
    <property type="match status" value="1"/>
</dbReference>
<evidence type="ECO:0000313" key="4">
    <source>
        <dbReference type="Proteomes" id="UP000756132"/>
    </source>
</evidence>
<dbReference type="AlphaFoldDB" id="A0A9Q8LEI5"/>
<evidence type="ECO:0000256" key="2">
    <source>
        <dbReference type="SAM" id="Phobius"/>
    </source>
</evidence>
<keyword evidence="4" id="KW-1185">Reference proteome</keyword>
<sequence>MRTTAANMRDRTNTNLSVSSTSSRSSLNEKDYLDSLPPSPTLPGPITKENRPRPLCRRQTAMRILLAALCALLFTWRYILGWPAASYIPTSPIPDQVDDQEPQLIAGDNLPDEPAAFIVTDSHGSSKWTISIPHNALFPLPSYQYKDICTEGTGLQRTISTTIRPHGRRHWWREHFRTTSDHTFLDVADAEHAGALSPPGDTFADTCQSSLTFVLESDEASFGKSLLLLWMSYGLARHEGRAFFLDDTRWAWGSYTSYFAAPPMPKCSPPPTHQRVPCPRTAKHLVVSAATAGWTFGSAFQQEFQVARKHGLEAQSRVYDLARSGFKALFKLTGEDSLYAASRIAKLKDDAAAHGGSMVGMQIRRGDLHPFEYQYSRDYLPLERYARGARSLSRTLLGGDEALDDFSSIVEYVKSPLILSSDDPDIMDSSELLEAAAPLSVQPAQERIQLATKKRLDKTSPVAPLRDGPYVKHVEENIGWEGGFYSALFYSLGGAKRAASTDYKVNIPEQTLRLRQLVGRAYLLDLTVVSESDGVVCAISSASCRALGVMMGWDAMTGGRWMNVDDGRAWSWTGQR</sequence>
<dbReference type="GO" id="GO:0046921">
    <property type="term" value="F:alpha-(1-&gt;6)-fucosyltransferase activity"/>
    <property type="evidence" value="ECO:0007669"/>
    <property type="project" value="TreeGrafter"/>
</dbReference>
<reference evidence="3" key="1">
    <citation type="submission" date="2021-12" db="EMBL/GenBank/DDBJ databases">
        <authorList>
            <person name="Zaccaron A."/>
            <person name="Stergiopoulos I."/>
        </authorList>
    </citation>
    <scope>NUCLEOTIDE SEQUENCE</scope>
    <source>
        <strain evidence="3">Race5_Kim</strain>
    </source>
</reference>